<dbReference type="EMBL" id="UOES01000120">
    <property type="protein sequence ID" value="VAW26603.1"/>
    <property type="molecule type" value="Genomic_DNA"/>
</dbReference>
<accession>A0A3B0UE50</accession>
<sequence>MPFLKVVIFLPLSKFNTLTEVFMMGVNIFTINIVWQTFPFYICQLVNNRQTISTTITAPQGRMMSIIITMLRGITLWG</sequence>
<name>A0A3B0UE50_9ZZZZ</name>
<dbReference type="AlphaFoldDB" id="A0A3B0UE50"/>
<evidence type="ECO:0000256" key="1">
    <source>
        <dbReference type="SAM" id="Phobius"/>
    </source>
</evidence>
<proteinExistence type="predicted"/>
<feature type="transmembrane region" description="Helical" evidence="1">
    <location>
        <begin position="21"/>
        <end position="42"/>
    </location>
</feature>
<gene>
    <name evidence="2" type="ORF">MNBD_BACTEROID06-1300</name>
</gene>
<keyword evidence="1" id="KW-0812">Transmembrane</keyword>
<keyword evidence="1" id="KW-0472">Membrane</keyword>
<reference evidence="2" key="1">
    <citation type="submission" date="2018-06" db="EMBL/GenBank/DDBJ databases">
        <authorList>
            <person name="Zhirakovskaya E."/>
        </authorList>
    </citation>
    <scope>NUCLEOTIDE SEQUENCE</scope>
</reference>
<keyword evidence="1" id="KW-1133">Transmembrane helix</keyword>
<protein>
    <submittedName>
        <fullName evidence="2">Uncharacterized protein</fullName>
    </submittedName>
</protein>
<organism evidence="2">
    <name type="scientific">hydrothermal vent metagenome</name>
    <dbReference type="NCBI Taxonomy" id="652676"/>
    <lineage>
        <taxon>unclassified sequences</taxon>
        <taxon>metagenomes</taxon>
        <taxon>ecological metagenomes</taxon>
    </lineage>
</organism>
<evidence type="ECO:0000313" key="2">
    <source>
        <dbReference type="EMBL" id="VAW26603.1"/>
    </source>
</evidence>